<dbReference type="GO" id="GO:0005886">
    <property type="term" value="C:plasma membrane"/>
    <property type="evidence" value="ECO:0007669"/>
    <property type="project" value="UniProtKB-SubCell"/>
</dbReference>
<evidence type="ECO:0000259" key="13">
    <source>
        <dbReference type="Pfam" id="PF08263"/>
    </source>
</evidence>
<dbReference type="Pfam" id="PF23598">
    <property type="entry name" value="LRR_14"/>
    <property type="match status" value="1"/>
</dbReference>
<dbReference type="PANTHER" id="PTHR48060">
    <property type="entry name" value="DNA DAMAGE-REPAIR/TOLERATION PROTEIN DRT100"/>
    <property type="match status" value="1"/>
</dbReference>
<evidence type="ECO:0000256" key="9">
    <source>
        <dbReference type="ARBA" id="ARBA00023136"/>
    </source>
</evidence>
<dbReference type="FunFam" id="3.80.10.10:FF:000095">
    <property type="entry name" value="LRR receptor-like serine/threonine-protein kinase GSO1"/>
    <property type="match status" value="2"/>
</dbReference>
<comment type="subcellular location">
    <subcellularLocation>
        <location evidence="1">Cell membrane</location>
        <topology evidence="1">Single-pass membrane protein</topology>
    </subcellularLocation>
</comment>
<feature type="domain" description="Disease resistance R13L4/SHOC-2-like LRR" evidence="14">
    <location>
        <begin position="270"/>
        <end position="474"/>
    </location>
</feature>
<dbReference type="AlphaFoldDB" id="A0AAW1MQ76"/>
<evidence type="ECO:0000256" key="4">
    <source>
        <dbReference type="ARBA" id="ARBA00022614"/>
    </source>
</evidence>
<evidence type="ECO:0000256" key="2">
    <source>
        <dbReference type="ARBA" id="ARBA00009592"/>
    </source>
</evidence>
<comment type="similarity">
    <text evidence="2">Belongs to the RLP family.</text>
</comment>
<feature type="domain" description="Leucine-rich repeat-containing N-terminal plant-type" evidence="13">
    <location>
        <begin position="37"/>
        <end position="87"/>
    </location>
</feature>
<evidence type="ECO:0000313" key="16">
    <source>
        <dbReference type="Proteomes" id="UP001443914"/>
    </source>
</evidence>
<gene>
    <name evidence="15" type="ORF">RND81_02G011100</name>
</gene>
<evidence type="ECO:0000256" key="7">
    <source>
        <dbReference type="ARBA" id="ARBA00022737"/>
    </source>
</evidence>
<feature type="chain" id="PRO_5043418780" description="Leucine-rich repeat-containing N-terminal plant-type domain-containing protein" evidence="12">
    <location>
        <begin position="26"/>
        <end position="1001"/>
    </location>
</feature>
<evidence type="ECO:0000256" key="3">
    <source>
        <dbReference type="ARBA" id="ARBA00022475"/>
    </source>
</evidence>
<feature type="signal peptide" evidence="12">
    <location>
        <begin position="1"/>
        <end position="25"/>
    </location>
</feature>
<evidence type="ECO:0000256" key="11">
    <source>
        <dbReference type="SAM" id="Phobius"/>
    </source>
</evidence>
<dbReference type="InterPro" id="IPR055414">
    <property type="entry name" value="LRR_R13L4/SHOC2-like"/>
</dbReference>
<dbReference type="EMBL" id="JBDFQZ010000002">
    <property type="protein sequence ID" value="KAK9747717.1"/>
    <property type="molecule type" value="Genomic_DNA"/>
</dbReference>
<dbReference type="SUPFAM" id="SSF52058">
    <property type="entry name" value="L domain-like"/>
    <property type="match status" value="3"/>
</dbReference>
<evidence type="ECO:0000313" key="15">
    <source>
        <dbReference type="EMBL" id="KAK9747717.1"/>
    </source>
</evidence>
<dbReference type="InterPro" id="IPR032675">
    <property type="entry name" value="LRR_dom_sf"/>
</dbReference>
<reference evidence="15" key="1">
    <citation type="submission" date="2024-03" db="EMBL/GenBank/DDBJ databases">
        <title>WGS assembly of Saponaria officinalis var. Norfolk2.</title>
        <authorList>
            <person name="Jenkins J."/>
            <person name="Shu S."/>
            <person name="Grimwood J."/>
            <person name="Barry K."/>
            <person name="Goodstein D."/>
            <person name="Schmutz J."/>
            <person name="Leebens-Mack J."/>
            <person name="Osbourn A."/>
        </authorList>
    </citation>
    <scope>NUCLEOTIDE SEQUENCE [LARGE SCALE GENOMIC DNA]</scope>
    <source>
        <strain evidence="15">JIC</strain>
    </source>
</reference>
<protein>
    <recommendedName>
        <fullName evidence="17">Leucine-rich repeat-containing N-terminal plant-type domain-containing protein</fullName>
    </recommendedName>
</protein>
<keyword evidence="9 11" id="KW-0472">Membrane</keyword>
<dbReference type="SMART" id="SM00369">
    <property type="entry name" value="LRR_TYP"/>
    <property type="match status" value="5"/>
</dbReference>
<dbReference type="InterPro" id="IPR003591">
    <property type="entry name" value="Leu-rich_rpt_typical-subtyp"/>
</dbReference>
<dbReference type="InterPro" id="IPR053211">
    <property type="entry name" value="DNA_repair-toleration"/>
</dbReference>
<keyword evidence="10" id="KW-0325">Glycoprotein</keyword>
<evidence type="ECO:0008006" key="17">
    <source>
        <dbReference type="Google" id="ProtNLM"/>
    </source>
</evidence>
<evidence type="ECO:0000256" key="10">
    <source>
        <dbReference type="ARBA" id="ARBA00023180"/>
    </source>
</evidence>
<organism evidence="15 16">
    <name type="scientific">Saponaria officinalis</name>
    <name type="common">Common soapwort</name>
    <name type="synonym">Lychnis saponaria</name>
    <dbReference type="NCBI Taxonomy" id="3572"/>
    <lineage>
        <taxon>Eukaryota</taxon>
        <taxon>Viridiplantae</taxon>
        <taxon>Streptophyta</taxon>
        <taxon>Embryophyta</taxon>
        <taxon>Tracheophyta</taxon>
        <taxon>Spermatophyta</taxon>
        <taxon>Magnoliopsida</taxon>
        <taxon>eudicotyledons</taxon>
        <taxon>Gunneridae</taxon>
        <taxon>Pentapetalae</taxon>
        <taxon>Caryophyllales</taxon>
        <taxon>Caryophyllaceae</taxon>
        <taxon>Caryophylleae</taxon>
        <taxon>Saponaria</taxon>
    </lineage>
</organism>
<dbReference type="Pfam" id="PF08263">
    <property type="entry name" value="LRRNT_2"/>
    <property type="match status" value="1"/>
</dbReference>
<dbReference type="InterPro" id="IPR013210">
    <property type="entry name" value="LRR_N_plant-typ"/>
</dbReference>
<accession>A0AAW1MQ76</accession>
<evidence type="ECO:0000259" key="14">
    <source>
        <dbReference type="Pfam" id="PF23598"/>
    </source>
</evidence>
<evidence type="ECO:0000256" key="5">
    <source>
        <dbReference type="ARBA" id="ARBA00022692"/>
    </source>
</evidence>
<dbReference type="InterPro" id="IPR001611">
    <property type="entry name" value="Leu-rich_rpt"/>
</dbReference>
<keyword evidence="8 11" id="KW-1133">Transmembrane helix</keyword>
<comment type="caution">
    <text evidence="15">The sequence shown here is derived from an EMBL/GenBank/DDBJ whole genome shotgun (WGS) entry which is preliminary data.</text>
</comment>
<keyword evidence="5 11" id="KW-0812">Transmembrane</keyword>
<dbReference type="Gene3D" id="3.80.10.10">
    <property type="entry name" value="Ribonuclease Inhibitor"/>
    <property type="match status" value="6"/>
</dbReference>
<keyword evidence="7" id="KW-0677">Repeat</keyword>
<keyword evidence="6 12" id="KW-0732">Signal</keyword>
<keyword evidence="16" id="KW-1185">Reference proteome</keyword>
<dbReference type="Proteomes" id="UP001443914">
    <property type="component" value="Unassembled WGS sequence"/>
</dbReference>
<sequence>MDFGWWWRCLFSLSILYFTSTYTHAKTAPSSQPLCSDQDRSALLQFKHSFQLDCAVSALDPSRYPKTKSWTVESNPDCCFWDGIECNEETGSVIELDLSSSCLYGSFPQNSTLFNLKHLQKLHLAFNHFNYSQIPPEFGHLRSLRSLNLSLSAFSGQTPSAILKLSEMTVLDLSGDDPPDLRLHDPSLDMLIRNLTHLRQLYLDDVDISSTVPTFLTNLTSLQAICLANTNLYGEVSPSFFKLPHLEIIRFSRNSDLGGFLPQFHLNNSLKEITLFDTSFSGELPPSIENLVRLELLDLAYSRFSGLIPPSIGNLTSLLYLNLYSNNFIGDIPLSITNLANLETLGLSDLNAMSQQLCLEFRKLHRLTTLLLLGIKLDSEMPSFLANLTGLSYLDLSRTQLKGQFPQWVANLTQLQNLNLRENELEGPIPQWISQFTILNSLQLGMNNLSGNFEVFSGLQNLVDLDLSGLSLTFSGSSRKNSSVLKLELLDLSYCNLGKFPLFLQNQTTLQSLMLAENKIEGVVPQWLINTTTANLFSIRLGGNKLTGFEQPISVIPWTNLEWFDISNNKWQGPLPTPPSSLEVYSASYNMLTGNIPKDICKAMSLSTLDLSNNSMSGHIPPCIGDQLGESLQLLDLRGNGLSGTIPLEFTKLCTLGMINLSENKLEGDLPRSLSNCTKLQILDVGKNSFNDTFPSWLGSQPQLQVLVLRHNKFHGSIEDPKPSYEFRFVRIIDLSCNLFIGHLPSAYLQNWHKMQVSNENKSGSSNTMSTVVFQAGNEELMQQNQFDYSITITNKGSETLYTKVLTVFRVIDFSSNKFTGEIPNIIGDLKGLQALNLSNNNLVGDIPSSLANITDLESLDLSINKLSGVLPQGLSQLQSLEVFNVSYNHLTGQIPQGLQFNTFDNSSYEGNSGLCGFPVSNSCRNVDATPSAVSSATSDNNNEDSVLIDWIVRSLGCLSGIVVGFVIGKVFITDKYHDWFMETFQRRPKKRVRRAPRRRR</sequence>
<proteinExistence type="inferred from homology"/>
<keyword evidence="3" id="KW-1003">Cell membrane</keyword>
<evidence type="ECO:0000256" key="1">
    <source>
        <dbReference type="ARBA" id="ARBA00004162"/>
    </source>
</evidence>
<evidence type="ECO:0000256" key="6">
    <source>
        <dbReference type="ARBA" id="ARBA00022729"/>
    </source>
</evidence>
<dbReference type="PANTHER" id="PTHR48060:SF21">
    <property type="entry name" value="L DOMAIN-LIKE PROTEIN"/>
    <property type="match status" value="1"/>
</dbReference>
<name>A0AAW1MQ76_SAPOF</name>
<dbReference type="Pfam" id="PF00560">
    <property type="entry name" value="LRR_1"/>
    <property type="match status" value="4"/>
</dbReference>
<evidence type="ECO:0000256" key="8">
    <source>
        <dbReference type="ARBA" id="ARBA00022989"/>
    </source>
</evidence>
<feature type="transmembrane region" description="Helical" evidence="11">
    <location>
        <begin position="951"/>
        <end position="973"/>
    </location>
</feature>
<dbReference type="FunFam" id="3.80.10.10:FF:000111">
    <property type="entry name" value="LRR receptor-like serine/threonine-protein kinase ERECTA"/>
    <property type="match status" value="1"/>
</dbReference>
<evidence type="ECO:0000256" key="12">
    <source>
        <dbReference type="SAM" id="SignalP"/>
    </source>
</evidence>
<dbReference type="Pfam" id="PF13855">
    <property type="entry name" value="LRR_8"/>
    <property type="match status" value="1"/>
</dbReference>
<keyword evidence="4" id="KW-0433">Leucine-rich repeat</keyword>
<dbReference type="PRINTS" id="PR00019">
    <property type="entry name" value="LEURICHRPT"/>
</dbReference>